<gene>
    <name evidence="6" type="primary">rsmG</name>
    <name evidence="7" type="ORF">IE37_02720</name>
</gene>
<keyword evidence="5 6" id="KW-0949">S-adenosyl-L-methionine</keyword>
<dbReference type="EC" id="2.1.1.-" evidence="6"/>
<comment type="caution">
    <text evidence="6">Lacks conserved residue(s) required for the propagation of feature annotation.</text>
</comment>
<comment type="subcellular location">
    <subcellularLocation>
        <location evidence="6">Cytoplasm</location>
    </subcellularLocation>
</comment>
<dbReference type="EMBL" id="QGDI01000011">
    <property type="protein sequence ID" value="PWJ11071.1"/>
    <property type="molecule type" value="Genomic_DNA"/>
</dbReference>
<comment type="caution">
    <text evidence="7">The sequence shown here is derived from an EMBL/GenBank/DDBJ whole genome shotgun (WGS) entry which is preliminary data.</text>
</comment>
<evidence type="ECO:0000256" key="1">
    <source>
        <dbReference type="ARBA" id="ARBA00022490"/>
    </source>
</evidence>
<dbReference type="Pfam" id="PF02527">
    <property type="entry name" value="GidB"/>
    <property type="match status" value="1"/>
</dbReference>
<dbReference type="PANTHER" id="PTHR31760:SF0">
    <property type="entry name" value="S-ADENOSYL-L-METHIONINE-DEPENDENT METHYLTRANSFERASES SUPERFAMILY PROTEIN"/>
    <property type="match status" value="1"/>
</dbReference>
<dbReference type="RefSeq" id="WP_242978636.1">
    <property type="nucleotide sequence ID" value="NZ_QGDI01000011.1"/>
</dbReference>
<dbReference type="NCBIfam" id="TIGR00138">
    <property type="entry name" value="rsmG_gidB"/>
    <property type="match status" value="1"/>
</dbReference>
<keyword evidence="2 6" id="KW-0698">rRNA processing</keyword>
<protein>
    <recommendedName>
        <fullName evidence="6">Ribosomal RNA small subunit methyltransferase G</fullName>
        <ecNumber evidence="6">2.1.1.-</ecNumber>
    </recommendedName>
    <alternativeName>
        <fullName evidence="6">16S rRNA 7-methylguanosine methyltransferase</fullName>
        <shortName evidence="6">16S rRNA m7G methyltransferase</shortName>
    </alternativeName>
</protein>
<evidence type="ECO:0000313" key="7">
    <source>
        <dbReference type="EMBL" id="PWJ11071.1"/>
    </source>
</evidence>
<comment type="function">
    <text evidence="6">Specifically methylates the N7 position of a guanine in 16S rRNA.</text>
</comment>
<evidence type="ECO:0000256" key="4">
    <source>
        <dbReference type="ARBA" id="ARBA00022679"/>
    </source>
</evidence>
<dbReference type="FunFam" id="3.40.50.150:FF:000041">
    <property type="entry name" value="Ribosomal RNA small subunit methyltransferase G"/>
    <property type="match status" value="1"/>
</dbReference>
<accession>A0A315XXD8</accession>
<keyword evidence="1 6" id="KW-0963">Cytoplasm</keyword>
<keyword evidence="4 6" id="KW-0808">Transferase</keyword>
<dbReference type="AlphaFoldDB" id="A0A315XXD8"/>
<dbReference type="GO" id="GO:0070043">
    <property type="term" value="F:rRNA (guanine-N7-)-methyltransferase activity"/>
    <property type="evidence" value="ECO:0007669"/>
    <property type="project" value="UniProtKB-UniRule"/>
</dbReference>
<dbReference type="InterPro" id="IPR029063">
    <property type="entry name" value="SAM-dependent_MTases_sf"/>
</dbReference>
<dbReference type="Gene3D" id="3.40.50.150">
    <property type="entry name" value="Vaccinia Virus protein VP39"/>
    <property type="match status" value="1"/>
</dbReference>
<evidence type="ECO:0000256" key="2">
    <source>
        <dbReference type="ARBA" id="ARBA00022552"/>
    </source>
</evidence>
<sequence>MIPDFALSCSEFESVGLTLSREQYEKLSIYAEFLVEYNEKVNLTAITEPMEILRKHFIDSILLTKYVDIPLNSTLIDVGTGAGFPSVPIKIYRPDIKITLLDSLNKRIDYLKQLCEKLEIDAEFIHGRAEDFSKKEEYREKFDFSCARAVANMALLSELCIPFVKQNGCFVAMKGPNEDISLGANAVEILGGLIEKEIEYKLFDEERKIVLVRKISQTPSKYPRNSSQIKKKTL</sequence>
<dbReference type="Proteomes" id="UP000245720">
    <property type="component" value="Unassembled WGS sequence"/>
</dbReference>
<dbReference type="PIRSF" id="PIRSF003078">
    <property type="entry name" value="GidB"/>
    <property type="match status" value="1"/>
</dbReference>
<evidence type="ECO:0000256" key="6">
    <source>
        <dbReference type="HAMAP-Rule" id="MF_00074"/>
    </source>
</evidence>
<organism evidence="7 8">
    <name type="scientific">Ruminococcus flavefaciens</name>
    <dbReference type="NCBI Taxonomy" id="1265"/>
    <lineage>
        <taxon>Bacteria</taxon>
        <taxon>Bacillati</taxon>
        <taxon>Bacillota</taxon>
        <taxon>Clostridia</taxon>
        <taxon>Eubacteriales</taxon>
        <taxon>Oscillospiraceae</taxon>
        <taxon>Ruminococcus</taxon>
    </lineage>
</organism>
<dbReference type="CDD" id="cd02440">
    <property type="entry name" value="AdoMet_MTases"/>
    <property type="match status" value="1"/>
</dbReference>
<feature type="binding site" evidence="6">
    <location>
        <begin position="129"/>
        <end position="130"/>
    </location>
    <ligand>
        <name>S-adenosyl-L-methionine</name>
        <dbReference type="ChEBI" id="CHEBI:59789"/>
    </ligand>
</feature>
<dbReference type="HAMAP" id="MF_00074">
    <property type="entry name" value="16SrRNA_methyltr_G"/>
    <property type="match status" value="1"/>
</dbReference>
<feature type="binding site" evidence="6">
    <location>
        <position position="84"/>
    </location>
    <ligand>
        <name>S-adenosyl-L-methionine</name>
        <dbReference type="ChEBI" id="CHEBI:59789"/>
    </ligand>
</feature>
<comment type="similarity">
    <text evidence="6">Belongs to the methyltransferase superfamily. RNA methyltransferase RsmG family.</text>
</comment>
<dbReference type="GO" id="GO:0005829">
    <property type="term" value="C:cytosol"/>
    <property type="evidence" value="ECO:0007669"/>
    <property type="project" value="TreeGrafter"/>
</dbReference>
<proteinExistence type="inferred from homology"/>
<feature type="binding site" evidence="6">
    <location>
        <position position="79"/>
    </location>
    <ligand>
        <name>S-adenosyl-L-methionine</name>
        <dbReference type="ChEBI" id="CHEBI:59789"/>
    </ligand>
</feature>
<dbReference type="PANTHER" id="PTHR31760">
    <property type="entry name" value="S-ADENOSYL-L-METHIONINE-DEPENDENT METHYLTRANSFERASES SUPERFAMILY PROTEIN"/>
    <property type="match status" value="1"/>
</dbReference>
<evidence type="ECO:0000256" key="5">
    <source>
        <dbReference type="ARBA" id="ARBA00022691"/>
    </source>
</evidence>
<dbReference type="SUPFAM" id="SSF53335">
    <property type="entry name" value="S-adenosyl-L-methionine-dependent methyltransferases"/>
    <property type="match status" value="1"/>
</dbReference>
<dbReference type="InterPro" id="IPR003682">
    <property type="entry name" value="rRNA_ssu_MeTfrase_G"/>
</dbReference>
<keyword evidence="3 6" id="KW-0489">Methyltransferase</keyword>
<reference evidence="7 8" key="1">
    <citation type="submission" date="2018-05" db="EMBL/GenBank/DDBJ databases">
        <title>The Hungate 1000. A catalogue of reference genomes from the rumen microbiome.</title>
        <authorList>
            <person name="Kelly W."/>
        </authorList>
    </citation>
    <scope>NUCLEOTIDE SEQUENCE [LARGE SCALE GENOMIC DNA]</scope>
    <source>
        <strain evidence="7 8">SAb67</strain>
    </source>
</reference>
<evidence type="ECO:0000256" key="3">
    <source>
        <dbReference type="ARBA" id="ARBA00022603"/>
    </source>
</evidence>
<name>A0A315XXD8_RUMFL</name>
<evidence type="ECO:0000313" key="8">
    <source>
        <dbReference type="Proteomes" id="UP000245720"/>
    </source>
</evidence>
<feature type="binding site" evidence="6">
    <location>
        <position position="148"/>
    </location>
    <ligand>
        <name>S-adenosyl-L-methionine</name>
        <dbReference type="ChEBI" id="CHEBI:59789"/>
    </ligand>
</feature>